<dbReference type="Pfam" id="PF20153">
    <property type="entry name" value="DUF6535"/>
    <property type="match status" value="1"/>
</dbReference>
<dbReference type="EMBL" id="JAWWNJ010000020">
    <property type="protein sequence ID" value="KAK7035036.1"/>
    <property type="molecule type" value="Genomic_DNA"/>
</dbReference>
<evidence type="ECO:0000313" key="4">
    <source>
        <dbReference type="EMBL" id="KAK7035036.1"/>
    </source>
</evidence>
<protein>
    <recommendedName>
        <fullName evidence="2">DUF6535 domain-containing protein</fullName>
    </recommendedName>
</protein>
<gene>
    <name evidence="3" type="ORF">R3P38DRAFT_3184528</name>
    <name evidence="4" type="ORF">R3P38DRAFT_3184553</name>
</gene>
<comment type="caution">
    <text evidence="3">The sequence shown here is derived from an EMBL/GenBank/DDBJ whole genome shotgun (WGS) entry which is preliminary data.</text>
</comment>
<dbReference type="AlphaFoldDB" id="A0AAW0C6E0"/>
<sequence>MTEDNGLRSTEGISDGALGFAAEEQPSTINMTQMTLRVPNLVRPLVESWKSDMDALLIFAGLFSASLTTFIIEIQNALTGFRRRYGPSPGSDIRAAIRNGERKLHRYPYSPTICPADILPPMQRSGSSV</sequence>
<dbReference type="Proteomes" id="UP001362999">
    <property type="component" value="Unassembled WGS sequence"/>
</dbReference>
<keyword evidence="1" id="KW-1133">Transmembrane helix</keyword>
<evidence type="ECO:0000313" key="3">
    <source>
        <dbReference type="EMBL" id="KAK7035019.1"/>
    </source>
</evidence>
<accession>A0AAW0C6E0</accession>
<feature type="domain" description="DUF6535" evidence="2">
    <location>
        <begin position="44"/>
        <end position="79"/>
    </location>
</feature>
<evidence type="ECO:0000313" key="5">
    <source>
        <dbReference type="Proteomes" id="UP001362999"/>
    </source>
</evidence>
<dbReference type="EMBL" id="JAWWNJ010000020">
    <property type="protein sequence ID" value="KAK7035019.1"/>
    <property type="molecule type" value="Genomic_DNA"/>
</dbReference>
<keyword evidence="1" id="KW-0472">Membrane</keyword>
<proteinExistence type="predicted"/>
<organism evidence="3 5">
    <name type="scientific">Favolaschia claudopus</name>
    <dbReference type="NCBI Taxonomy" id="2862362"/>
    <lineage>
        <taxon>Eukaryota</taxon>
        <taxon>Fungi</taxon>
        <taxon>Dikarya</taxon>
        <taxon>Basidiomycota</taxon>
        <taxon>Agaricomycotina</taxon>
        <taxon>Agaricomycetes</taxon>
        <taxon>Agaricomycetidae</taxon>
        <taxon>Agaricales</taxon>
        <taxon>Marasmiineae</taxon>
        <taxon>Mycenaceae</taxon>
        <taxon>Favolaschia</taxon>
    </lineage>
</organism>
<keyword evidence="1" id="KW-0812">Transmembrane</keyword>
<feature type="transmembrane region" description="Helical" evidence="1">
    <location>
        <begin position="55"/>
        <end position="74"/>
    </location>
</feature>
<dbReference type="InterPro" id="IPR045338">
    <property type="entry name" value="DUF6535"/>
</dbReference>
<keyword evidence="5" id="KW-1185">Reference proteome</keyword>
<reference evidence="3 5" key="1">
    <citation type="journal article" date="2024" name="J Genomics">
        <title>Draft genome sequencing and assembly of Favolaschia claudopus CIRM-BRFM 2984 isolated from oak limbs.</title>
        <authorList>
            <person name="Navarro D."/>
            <person name="Drula E."/>
            <person name="Chaduli D."/>
            <person name="Cazenave R."/>
            <person name="Ahrendt S."/>
            <person name="Wang J."/>
            <person name="Lipzen A."/>
            <person name="Daum C."/>
            <person name="Barry K."/>
            <person name="Grigoriev I.V."/>
            <person name="Favel A."/>
            <person name="Rosso M.N."/>
            <person name="Martin F."/>
        </authorList>
    </citation>
    <scope>NUCLEOTIDE SEQUENCE [LARGE SCALE GENOMIC DNA]</scope>
    <source>
        <strain evidence="3 5">CIRM-BRFM 2984</strain>
    </source>
</reference>
<evidence type="ECO:0000256" key="1">
    <source>
        <dbReference type="SAM" id="Phobius"/>
    </source>
</evidence>
<name>A0AAW0C6E0_9AGAR</name>
<evidence type="ECO:0000259" key="2">
    <source>
        <dbReference type="Pfam" id="PF20153"/>
    </source>
</evidence>